<dbReference type="InterPro" id="IPR003018">
    <property type="entry name" value="GAF"/>
</dbReference>
<evidence type="ECO:0000259" key="1">
    <source>
        <dbReference type="PROSITE" id="PS50887"/>
    </source>
</evidence>
<sequence>MRAPEKPENEVERLQTLRALGLLDTPPETRFDAITRMAKLMFDVPTTVISLVDEDRQWFKSKQGTHLTETPRDISFCGHTILGSDIFVVSDAIDDDRFVDNPLVVGEPGIRFYAGCPIQAQDGCVLGTLCLIDVKPKDLSAKERQILKSMASLVECELETLQTAHHDELSGLVNGRGLVLLGEHCTKLCHRSGINLTMLLFDIDNFDAFNESYGEDIGDLVLMDFAMLLRKVFRESDLLARTGDDEFVVLLANADNAKAGLALERFRLAVHDYNRRQNRTTHLKFTSVAVELDHGHHGDIEALLADAWSRMAKLS</sequence>
<dbReference type="Gene3D" id="3.30.450.40">
    <property type="match status" value="1"/>
</dbReference>
<dbReference type="Gene3D" id="3.30.70.270">
    <property type="match status" value="1"/>
</dbReference>
<dbReference type="InterPro" id="IPR000160">
    <property type="entry name" value="GGDEF_dom"/>
</dbReference>
<dbReference type="InterPro" id="IPR029016">
    <property type="entry name" value="GAF-like_dom_sf"/>
</dbReference>
<comment type="caution">
    <text evidence="2">The sequence shown here is derived from an EMBL/GenBank/DDBJ whole genome shotgun (WGS) entry which is preliminary data.</text>
</comment>
<reference evidence="2 3" key="1">
    <citation type="submission" date="2022-01" db="EMBL/GenBank/DDBJ databases">
        <title>Whole genome-based taxonomy of the Shewanellaceae.</title>
        <authorList>
            <person name="Martin-Rodriguez A.J."/>
        </authorList>
    </citation>
    <scope>NUCLEOTIDE SEQUENCE [LARGE SCALE GENOMIC DNA]</scope>
    <source>
        <strain evidence="2 3">DSM 21332</strain>
    </source>
</reference>
<evidence type="ECO:0000313" key="3">
    <source>
        <dbReference type="Proteomes" id="UP001202831"/>
    </source>
</evidence>
<organism evidence="2 3">
    <name type="scientific">Shewanella corallii</name>
    <dbReference type="NCBI Taxonomy" id="560080"/>
    <lineage>
        <taxon>Bacteria</taxon>
        <taxon>Pseudomonadati</taxon>
        <taxon>Pseudomonadota</taxon>
        <taxon>Gammaproteobacteria</taxon>
        <taxon>Alteromonadales</taxon>
        <taxon>Shewanellaceae</taxon>
        <taxon>Shewanella</taxon>
    </lineage>
</organism>
<dbReference type="Proteomes" id="UP001202831">
    <property type="component" value="Unassembled WGS sequence"/>
</dbReference>
<dbReference type="SUPFAM" id="SSF55073">
    <property type="entry name" value="Nucleotide cyclase"/>
    <property type="match status" value="1"/>
</dbReference>
<proteinExistence type="predicted"/>
<dbReference type="CDD" id="cd01949">
    <property type="entry name" value="GGDEF"/>
    <property type="match status" value="1"/>
</dbReference>
<dbReference type="InterPro" id="IPR043128">
    <property type="entry name" value="Rev_trsase/Diguanyl_cyclase"/>
</dbReference>
<keyword evidence="3" id="KW-1185">Reference proteome</keyword>
<dbReference type="SMART" id="SM00065">
    <property type="entry name" value="GAF"/>
    <property type="match status" value="1"/>
</dbReference>
<dbReference type="Pfam" id="PF00990">
    <property type="entry name" value="GGDEF"/>
    <property type="match status" value="1"/>
</dbReference>
<feature type="domain" description="GGDEF" evidence="1">
    <location>
        <begin position="194"/>
        <end position="315"/>
    </location>
</feature>
<name>A0ABT0N2U3_9GAMM</name>
<dbReference type="SUPFAM" id="SSF55781">
    <property type="entry name" value="GAF domain-like"/>
    <property type="match status" value="1"/>
</dbReference>
<dbReference type="Pfam" id="PF01590">
    <property type="entry name" value="GAF"/>
    <property type="match status" value="1"/>
</dbReference>
<dbReference type="PROSITE" id="PS50887">
    <property type="entry name" value="GGDEF"/>
    <property type="match status" value="1"/>
</dbReference>
<dbReference type="SMART" id="SM00267">
    <property type="entry name" value="GGDEF"/>
    <property type="match status" value="1"/>
</dbReference>
<accession>A0ABT0N2U3</accession>
<dbReference type="PANTHER" id="PTHR43102">
    <property type="entry name" value="SLR1143 PROTEIN"/>
    <property type="match status" value="1"/>
</dbReference>
<dbReference type="RefSeq" id="WP_249247591.1">
    <property type="nucleotide sequence ID" value="NZ_JAKIKT010000001.1"/>
</dbReference>
<evidence type="ECO:0000313" key="2">
    <source>
        <dbReference type="EMBL" id="MCL2912771.1"/>
    </source>
</evidence>
<protein>
    <submittedName>
        <fullName evidence="2">Sensor domain-containing diguanylate cyclase</fullName>
    </submittedName>
</protein>
<dbReference type="EMBL" id="JAKIKT010000001">
    <property type="protein sequence ID" value="MCL2912771.1"/>
    <property type="molecule type" value="Genomic_DNA"/>
</dbReference>
<dbReference type="PANTHER" id="PTHR43102:SF2">
    <property type="entry name" value="GAF DOMAIN-CONTAINING PROTEIN"/>
    <property type="match status" value="1"/>
</dbReference>
<dbReference type="InterPro" id="IPR029787">
    <property type="entry name" value="Nucleotide_cyclase"/>
</dbReference>
<gene>
    <name evidence="2" type="ORF">L2725_03060</name>
</gene>
<dbReference type="NCBIfam" id="TIGR00254">
    <property type="entry name" value="GGDEF"/>
    <property type="match status" value="1"/>
</dbReference>